<dbReference type="InterPro" id="IPR004843">
    <property type="entry name" value="Calcineurin-like_PHP"/>
</dbReference>
<proteinExistence type="inferred from homology"/>
<keyword evidence="1" id="KW-0479">Metal-binding</keyword>
<evidence type="ECO:0000256" key="1">
    <source>
        <dbReference type="ARBA" id="ARBA00022723"/>
    </source>
</evidence>
<dbReference type="EMBL" id="CP021330">
    <property type="protein sequence ID" value="AVX03773.1"/>
    <property type="molecule type" value="Genomic_DNA"/>
</dbReference>
<accession>A0A2R4MCS1</accession>
<dbReference type="KEGG" id="mmyr:MXMO3_01242"/>
<evidence type="ECO:0000256" key="3">
    <source>
        <dbReference type="ARBA" id="ARBA00023004"/>
    </source>
</evidence>
<dbReference type="InterPro" id="IPR050884">
    <property type="entry name" value="CNP_phosphodiesterase-III"/>
</dbReference>
<evidence type="ECO:0000313" key="6">
    <source>
        <dbReference type="EMBL" id="AVX03773.1"/>
    </source>
</evidence>
<sequence length="297" mass="34207">MTTIAHISDVHLPYHEKVTLPQLLNKRITGYLNWKLNRGHAIENDTLQSLMAHLKTQHYDHLAVTGDLINLSLEQEFALGQQWLKSIEKPNKLMFIPGNHDIYVPSGKGYMTHYWHEYMEGERAEDKYPFPFWRQVDDVALIGCNSAIATPPFFANGTFSRRQERLLEKLLIKTKEMGLFRIVMIHHPPHDDVMNIWRRGLTNRHRFKRVLKKHGADLVLHGHLHKSELKSLPGSHGEIPVVGISSASMGPNAVQPPASYNLYNIEKQGDKFTCTMQEYGYHRFGDTIEKRAELVLS</sequence>
<protein>
    <recommendedName>
        <fullName evidence="5">Calcineurin-like phosphoesterase domain-containing protein</fullName>
    </recommendedName>
</protein>
<dbReference type="PANTHER" id="PTHR42988:SF2">
    <property type="entry name" value="CYCLIC NUCLEOTIDE PHOSPHODIESTERASE CBUA0032-RELATED"/>
    <property type="match status" value="1"/>
</dbReference>
<dbReference type="AlphaFoldDB" id="A0A2R4MCS1"/>
<keyword evidence="3" id="KW-0408">Iron</keyword>
<dbReference type="GO" id="GO:0016787">
    <property type="term" value="F:hydrolase activity"/>
    <property type="evidence" value="ECO:0007669"/>
    <property type="project" value="UniProtKB-KW"/>
</dbReference>
<comment type="similarity">
    <text evidence="4">Belongs to the cyclic nucleotide phosphodiesterase class-III family.</text>
</comment>
<evidence type="ECO:0000313" key="7">
    <source>
        <dbReference type="Proteomes" id="UP000258927"/>
    </source>
</evidence>
<keyword evidence="2" id="KW-0378">Hydrolase</keyword>
<evidence type="ECO:0000259" key="5">
    <source>
        <dbReference type="Pfam" id="PF00149"/>
    </source>
</evidence>
<feature type="domain" description="Calcineurin-like phosphoesterase" evidence="5">
    <location>
        <begin position="3"/>
        <end position="226"/>
    </location>
</feature>
<dbReference type="STRING" id="1122213.GCA_000423365_01555"/>
<name>A0A2R4MCS1_9HYPH</name>
<dbReference type="Gene3D" id="3.60.21.10">
    <property type="match status" value="1"/>
</dbReference>
<dbReference type="GO" id="GO:0046872">
    <property type="term" value="F:metal ion binding"/>
    <property type="evidence" value="ECO:0007669"/>
    <property type="project" value="UniProtKB-KW"/>
</dbReference>
<dbReference type="Proteomes" id="UP000258927">
    <property type="component" value="Chromosome"/>
</dbReference>
<evidence type="ECO:0000256" key="2">
    <source>
        <dbReference type="ARBA" id="ARBA00022801"/>
    </source>
</evidence>
<dbReference type="PANTHER" id="PTHR42988">
    <property type="entry name" value="PHOSPHOHYDROLASE"/>
    <property type="match status" value="1"/>
</dbReference>
<dbReference type="Pfam" id="PF00149">
    <property type="entry name" value="Metallophos"/>
    <property type="match status" value="1"/>
</dbReference>
<reference evidence="6 7" key="1">
    <citation type="submission" date="2017-05" db="EMBL/GenBank/DDBJ databases">
        <title>Genome Analysis of Maritalea myrionectae HL2708#5.</title>
        <authorList>
            <consortium name="Cotde Inc.-PKNU"/>
            <person name="Jang D."/>
            <person name="Oh H.-M."/>
        </authorList>
    </citation>
    <scope>NUCLEOTIDE SEQUENCE [LARGE SCALE GENOMIC DNA]</scope>
    <source>
        <strain evidence="6 7">HL2708#5</strain>
    </source>
</reference>
<keyword evidence="7" id="KW-1185">Reference proteome</keyword>
<gene>
    <name evidence="6" type="ORF">MXMO3_01242</name>
</gene>
<dbReference type="RefSeq" id="WP_162889149.1">
    <property type="nucleotide sequence ID" value="NZ_CP021330.1"/>
</dbReference>
<organism evidence="6 7">
    <name type="scientific">Maritalea myrionectae</name>
    <dbReference type="NCBI Taxonomy" id="454601"/>
    <lineage>
        <taxon>Bacteria</taxon>
        <taxon>Pseudomonadati</taxon>
        <taxon>Pseudomonadota</taxon>
        <taxon>Alphaproteobacteria</taxon>
        <taxon>Hyphomicrobiales</taxon>
        <taxon>Devosiaceae</taxon>
        <taxon>Maritalea</taxon>
    </lineage>
</organism>
<dbReference type="SUPFAM" id="SSF56300">
    <property type="entry name" value="Metallo-dependent phosphatases"/>
    <property type="match status" value="1"/>
</dbReference>
<dbReference type="InterPro" id="IPR029052">
    <property type="entry name" value="Metallo-depent_PP-like"/>
</dbReference>
<evidence type="ECO:0000256" key="4">
    <source>
        <dbReference type="ARBA" id="ARBA00025742"/>
    </source>
</evidence>